<evidence type="ECO:0000259" key="2">
    <source>
        <dbReference type="Pfam" id="PF13477"/>
    </source>
</evidence>
<keyword evidence="3" id="KW-0808">Transferase</keyword>
<feature type="domain" description="Glycosyl transferase family 1" evidence="1">
    <location>
        <begin position="190"/>
        <end position="353"/>
    </location>
</feature>
<name>A0A4U3M5M9_ENTFL</name>
<dbReference type="RefSeq" id="WP_137274178.1">
    <property type="nucleotide sequence ID" value="NZ_SIYF01000245.1"/>
</dbReference>
<comment type="caution">
    <text evidence="3">The sequence shown here is derived from an EMBL/GenBank/DDBJ whole genome shotgun (WGS) entry which is preliminary data.</text>
</comment>
<dbReference type="InterPro" id="IPR028098">
    <property type="entry name" value="Glyco_trans_4-like_N"/>
</dbReference>
<dbReference type="EMBL" id="SIYF01000245">
    <property type="protein sequence ID" value="TKK84195.1"/>
    <property type="molecule type" value="Genomic_DNA"/>
</dbReference>
<dbReference type="GO" id="GO:0016757">
    <property type="term" value="F:glycosyltransferase activity"/>
    <property type="evidence" value="ECO:0007669"/>
    <property type="project" value="InterPro"/>
</dbReference>
<feature type="domain" description="Glycosyltransferase subfamily 4-like N-terminal" evidence="2">
    <location>
        <begin position="4"/>
        <end position="151"/>
    </location>
</feature>
<gene>
    <name evidence="3" type="ORF">EY666_10610</name>
</gene>
<protein>
    <submittedName>
        <fullName evidence="3">Glycosyltransferase family 1 protein</fullName>
    </submittedName>
</protein>
<proteinExistence type="predicted"/>
<evidence type="ECO:0000259" key="1">
    <source>
        <dbReference type="Pfam" id="PF00534"/>
    </source>
</evidence>
<evidence type="ECO:0000313" key="4">
    <source>
        <dbReference type="Proteomes" id="UP000305511"/>
    </source>
</evidence>
<dbReference type="SUPFAM" id="SSF53756">
    <property type="entry name" value="UDP-Glycosyltransferase/glycogen phosphorylase"/>
    <property type="match status" value="1"/>
</dbReference>
<dbReference type="PANTHER" id="PTHR12526">
    <property type="entry name" value="GLYCOSYLTRANSFERASE"/>
    <property type="match status" value="1"/>
</dbReference>
<dbReference type="AlphaFoldDB" id="A0A4U3M5M9"/>
<sequence length="376" mass="43086">MNKKILMVATYGDFFASFEVNNIKILNQLGYEVHLCANWENTKYNYKHEKLEGLKFKKINIHFDRSPFSLKNLINYKKLSRLMKYENYKMVDCHNAVIGAYSRIAAKVNNVEKIMYTAHGYQFFKGGKLLDWVLYYPIEKILSNWTDELVVINKEDFHLAKKRMKAKRIDLIPGVGFDYDKFKVNTVNVKEKKKEVGIPLNSFVILSVGELSKRKNHEVIIRAISKIDKLDIYYIIAGQGSQYASLRNLSKKLGIEDRVKLLGHRDDIRELNAISNIAAFPSKREGLGIAALESLAAGLPLISSNVQGIKDYSIDGITGFTCHPEDIEKFAEHILRLYSDEKLVKLLSENGRKISTEFSIGKVSLLMQEIYETILS</sequence>
<dbReference type="Proteomes" id="UP000305511">
    <property type="component" value="Unassembled WGS sequence"/>
</dbReference>
<dbReference type="Pfam" id="PF00534">
    <property type="entry name" value="Glycos_transf_1"/>
    <property type="match status" value="1"/>
</dbReference>
<reference evidence="3 4" key="1">
    <citation type="submission" date="2019-02" db="EMBL/GenBank/DDBJ databases">
        <title>Bacteria dissemination in different level of health care in South Africa: the effectiveness of infections prevention and control.</title>
        <authorList>
            <person name="Shobo C."/>
            <person name="Amoako D.G."/>
            <person name="Allam M."/>
            <person name="Ismail A."/>
            <person name="Bester L.A."/>
            <person name="Essack S.Y."/>
        </authorList>
    </citation>
    <scope>NUCLEOTIDE SEQUENCE [LARGE SCALE GENOMIC DNA]</scope>
    <source>
        <strain evidence="3 4">2SIL2</strain>
    </source>
</reference>
<dbReference type="Gene3D" id="3.40.50.2000">
    <property type="entry name" value="Glycogen Phosphorylase B"/>
    <property type="match status" value="2"/>
</dbReference>
<accession>A0A4U3M5M9</accession>
<dbReference type="Pfam" id="PF13477">
    <property type="entry name" value="Glyco_trans_4_2"/>
    <property type="match status" value="1"/>
</dbReference>
<dbReference type="InterPro" id="IPR001296">
    <property type="entry name" value="Glyco_trans_1"/>
</dbReference>
<evidence type="ECO:0000313" key="3">
    <source>
        <dbReference type="EMBL" id="TKK84195.1"/>
    </source>
</evidence>
<organism evidence="3 4">
    <name type="scientific">Enterococcus faecalis</name>
    <name type="common">Streptococcus faecalis</name>
    <dbReference type="NCBI Taxonomy" id="1351"/>
    <lineage>
        <taxon>Bacteria</taxon>
        <taxon>Bacillati</taxon>
        <taxon>Bacillota</taxon>
        <taxon>Bacilli</taxon>
        <taxon>Lactobacillales</taxon>
        <taxon>Enterococcaceae</taxon>
        <taxon>Enterococcus</taxon>
    </lineage>
</organism>